<keyword evidence="3" id="KW-0238">DNA-binding</keyword>
<keyword evidence="2" id="KW-0229">DNA integration</keyword>
<dbReference type="InterPro" id="IPR050808">
    <property type="entry name" value="Phage_Integrase"/>
</dbReference>
<dbReference type="PROSITE" id="PS51898">
    <property type="entry name" value="TYR_RECOMBINASE"/>
    <property type="match status" value="1"/>
</dbReference>
<evidence type="ECO:0000256" key="3">
    <source>
        <dbReference type="ARBA" id="ARBA00023125"/>
    </source>
</evidence>
<comment type="similarity">
    <text evidence="1">Belongs to the 'phage' integrase family.</text>
</comment>
<dbReference type="SUPFAM" id="SSF56349">
    <property type="entry name" value="DNA breaking-rejoining enzymes"/>
    <property type="match status" value="1"/>
</dbReference>
<reference evidence="6 7" key="1">
    <citation type="submission" date="2024-09" db="EMBL/GenBank/DDBJ databases">
        <authorList>
            <person name="Sun Q."/>
            <person name="Mori K."/>
        </authorList>
    </citation>
    <scope>NUCLEOTIDE SEQUENCE [LARGE SCALE GENOMIC DNA]</scope>
    <source>
        <strain evidence="6 7">NCAIM B.01794</strain>
    </source>
</reference>
<comment type="caution">
    <text evidence="6">The sequence shown here is derived from an EMBL/GenBank/DDBJ whole genome shotgun (WGS) entry which is preliminary data.</text>
</comment>
<keyword evidence="7" id="KW-1185">Reference proteome</keyword>
<evidence type="ECO:0000313" key="7">
    <source>
        <dbReference type="Proteomes" id="UP001589891"/>
    </source>
</evidence>
<proteinExistence type="inferred from homology"/>
<evidence type="ECO:0000256" key="4">
    <source>
        <dbReference type="ARBA" id="ARBA00023172"/>
    </source>
</evidence>
<evidence type="ECO:0000256" key="2">
    <source>
        <dbReference type="ARBA" id="ARBA00022908"/>
    </source>
</evidence>
<protein>
    <submittedName>
        <fullName evidence="6">Tyrosine-type recombinase/integrase</fullName>
    </submittedName>
</protein>
<gene>
    <name evidence="6" type="ORF">ACFFGX_03440</name>
</gene>
<dbReference type="InterPro" id="IPR002104">
    <property type="entry name" value="Integrase_catalytic"/>
</dbReference>
<dbReference type="InterPro" id="IPR011010">
    <property type="entry name" value="DNA_brk_join_enz"/>
</dbReference>
<dbReference type="EMBL" id="JBHLSS010000024">
    <property type="protein sequence ID" value="MFC0708684.1"/>
    <property type="molecule type" value="Genomic_DNA"/>
</dbReference>
<feature type="domain" description="Tyr recombinase" evidence="5">
    <location>
        <begin position="199"/>
        <end position="379"/>
    </location>
</feature>
<evidence type="ECO:0000313" key="6">
    <source>
        <dbReference type="EMBL" id="MFC0708684.1"/>
    </source>
</evidence>
<dbReference type="Gene3D" id="1.10.150.130">
    <property type="match status" value="1"/>
</dbReference>
<dbReference type="InterPro" id="IPR013762">
    <property type="entry name" value="Integrase-like_cat_sf"/>
</dbReference>
<dbReference type="InterPro" id="IPR010998">
    <property type="entry name" value="Integrase_recombinase_N"/>
</dbReference>
<accession>A0ABV6SGM7</accession>
<evidence type="ECO:0000256" key="1">
    <source>
        <dbReference type="ARBA" id="ARBA00008857"/>
    </source>
</evidence>
<dbReference type="RefSeq" id="WP_376942880.1">
    <property type="nucleotide sequence ID" value="NZ_CP171449.1"/>
</dbReference>
<dbReference type="PANTHER" id="PTHR30629">
    <property type="entry name" value="PROPHAGE INTEGRASE"/>
    <property type="match status" value="1"/>
</dbReference>
<dbReference type="PANTHER" id="PTHR30629:SF6">
    <property type="entry name" value="PROPHAGE INTEGRASE INTA-RELATED"/>
    <property type="match status" value="1"/>
</dbReference>
<name>A0ABV6SGM7_AZOPA</name>
<dbReference type="Gene3D" id="1.10.443.10">
    <property type="entry name" value="Intergrase catalytic core"/>
    <property type="match status" value="1"/>
</dbReference>
<keyword evidence="4" id="KW-0233">DNA recombination</keyword>
<dbReference type="CDD" id="cd00801">
    <property type="entry name" value="INT_P4_C"/>
    <property type="match status" value="1"/>
</dbReference>
<sequence>MTLTVAMSDAEIRRQAARPEVGRLRAAQHPALRLRFLEERTRGSWDVRAAGEWKRFAGWPELNTKAALAVLPEVLARLAADPEAVVGRGGWSTVGELLEWYRERAARDRALSAKRKTGIRSMIDCHLMPRIGEMRLAELNRQSLDGALMWPLQESVSLIYVRQILRVLAVAFRQALRLEMIDQNPIDGVKFSDFVQTKVKPRAARLHGMDVESLLVTLGARFEAAPAEGMLALLMLAHGTRIGETRQARWRHISLSERVWLIPAENTKTRTEHMLPLTEQACALLRRYREIQQARGKEPAILFPGRSGQPISEKAASAIFAGLGGGQWSSHDLRKLARTGWAELGVDYLIGEMLLNHTMSSIAQAYIQTSADALKREALEKWHGWLDERGFGAIHCGTVAGLTDSAELPEAAPALTPSAFLESPKGRP</sequence>
<dbReference type="Proteomes" id="UP001589891">
    <property type="component" value="Unassembled WGS sequence"/>
</dbReference>
<evidence type="ECO:0000259" key="5">
    <source>
        <dbReference type="PROSITE" id="PS51898"/>
    </source>
</evidence>
<dbReference type="Pfam" id="PF00589">
    <property type="entry name" value="Phage_integrase"/>
    <property type="match status" value="1"/>
</dbReference>
<organism evidence="6 7">
    <name type="scientific">Azorhizophilus paspali</name>
    <name type="common">Azotobacter paspali</name>
    <dbReference type="NCBI Taxonomy" id="69963"/>
    <lineage>
        <taxon>Bacteria</taxon>
        <taxon>Pseudomonadati</taxon>
        <taxon>Pseudomonadota</taxon>
        <taxon>Gammaproteobacteria</taxon>
        <taxon>Pseudomonadales</taxon>
        <taxon>Pseudomonadaceae</taxon>
        <taxon>Azorhizophilus</taxon>
    </lineage>
</organism>